<evidence type="ECO:0000256" key="1">
    <source>
        <dbReference type="SAM" id="MobiDB-lite"/>
    </source>
</evidence>
<reference evidence="2 3" key="1">
    <citation type="submission" date="2019-03" db="EMBL/GenBank/DDBJ databases">
        <title>First draft genome of Liparis tanakae, snailfish: a comprehensive survey of snailfish specific genes.</title>
        <authorList>
            <person name="Kim W."/>
            <person name="Song I."/>
            <person name="Jeong J.-H."/>
            <person name="Kim D."/>
            <person name="Kim S."/>
            <person name="Ryu S."/>
            <person name="Song J.Y."/>
            <person name="Lee S.K."/>
        </authorList>
    </citation>
    <scope>NUCLEOTIDE SEQUENCE [LARGE SCALE GENOMIC DNA]</scope>
    <source>
        <tissue evidence="2">Muscle</tissue>
    </source>
</reference>
<proteinExistence type="predicted"/>
<dbReference type="AlphaFoldDB" id="A0A4Z2HE16"/>
<dbReference type="EMBL" id="SRLO01000277">
    <property type="protein sequence ID" value="TNN63253.1"/>
    <property type="molecule type" value="Genomic_DNA"/>
</dbReference>
<protein>
    <submittedName>
        <fullName evidence="2">Uncharacterized protein</fullName>
    </submittedName>
</protein>
<feature type="region of interest" description="Disordered" evidence="1">
    <location>
        <begin position="1"/>
        <end position="20"/>
    </location>
</feature>
<evidence type="ECO:0000313" key="2">
    <source>
        <dbReference type="EMBL" id="TNN63253.1"/>
    </source>
</evidence>
<accession>A0A4Z2HE16</accession>
<sequence>MAAYPKASSIKKVKDLEGQDDSFRPSCYDSGWLYCDVTASCTRAGCSASGRSGIARRYTGRPSPPGAECFSKVYSTARPAGQRKDSILLLLLTHGRFVIEGLRSNEMNSPVESRHWWW</sequence>
<evidence type="ECO:0000313" key="3">
    <source>
        <dbReference type="Proteomes" id="UP000314294"/>
    </source>
</evidence>
<gene>
    <name evidence="2" type="ORF">EYF80_026504</name>
</gene>
<organism evidence="2 3">
    <name type="scientific">Liparis tanakae</name>
    <name type="common">Tanaka's snailfish</name>
    <dbReference type="NCBI Taxonomy" id="230148"/>
    <lineage>
        <taxon>Eukaryota</taxon>
        <taxon>Metazoa</taxon>
        <taxon>Chordata</taxon>
        <taxon>Craniata</taxon>
        <taxon>Vertebrata</taxon>
        <taxon>Euteleostomi</taxon>
        <taxon>Actinopterygii</taxon>
        <taxon>Neopterygii</taxon>
        <taxon>Teleostei</taxon>
        <taxon>Neoteleostei</taxon>
        <taxon>Acanthomorphata</taxon>
        <taxon>Eupercaria</taxon>
        <taxon>Perciformes</taxon>
        <taxon>Cottioidei</taxon>
        <taxon>Cottales</taxon>
        <taxon>Liparidae</taxon>
        <taxon>Liparis</taxon>
    </lineage>
</organism>
<dbReference type="Proteomes" id="UP000314294">
    <property type="component" value="Unassembled WGS sequence"/>
</dbReference>
<comment type="caution">
    <text evidence="2">The sequence shown here is derived from an EMBL/GenBank/DDBJ whole genome shotgun (WGS) entry which is preliminary data.</text>
</comment>
<name>A0A4Z2HE16_9TELE</name>
<dbReference type="OrthoDB" id="10634236at2759"/>
<keyword evidence="3" id="KW-1185">Reference proteome</keyword>